<keyword evidence="1" id="KW-0175">Coiled coil</keyword>
<feature type="coiled-coil region" evidence="1">
    <location>
        <begin position="7"/>
        <end position="34"/>
    </location>
</feature>
<dbReference type="RefSeq" id="WP_062545355.1">
    <property type="nucleotide sequence ID" value="NZ_CP012643.1"/>
</dbReference>
<evidence type="ECO:0000256" key="1">
    <source>
        <dbReference type="SAM" id="Coils"/>
    </source>
</evidence>
<evidence type="ECO:0000313" key="4">
    <source>
        <dbReference type="Proteomes" id="UP000061382"/>
    </source>
</evidence>
<reference evidence="3 4" key="1">
    <citation type="submission" date="2015-08" db="EMBL/GenBank/DDBJ databases">
        <title>Complete genome sequence of Rufibacter tibetensis strain 1351t, a radiation-resistant bacterium from tibet plateau.</title>
        <authorList>
            <person name="Dai J."/>
        </authorList>
    </citation>
    <scope>NUCLEOTIDE SEQUENCE [LARGE SCALE GENOMIC DNA]</scope>
    <source>
        <strain evidence="3 4">1351</strain>
    </source>
</reference>
<proteinExistence type="predicted"/>
<dbReference type="PATRIC" id="fig|512763.3.peg.4251"/>
<dbReference type="OrthoDB" id="9960316at2"/>
<protein>
    <submittedName>
        <fullName evidence="3">Uncharacterized protein</fullName>
    </submittedName>
</protein>
<dbReference type="Proteomes" id="UP000061382">
    <property type="component" value="Chromosome"/>
</dbReference>
<name>A0A0P0CZ35_9BACT</name>
<evidence type="ECO:0000313" key="3">
    <source>
        <dbReference type="EMBL" id="ALJ00750.1"/>
    </source>
</evidence>
<evidence type="ECO:0000256" key="2">
    <source>
        <dbReference type="SAM" id="MobiDB-lite"/>
    </source>
</evidence>
<organism evidence="3 4">
    <name type="scientific">Rufibacter tibetensis</name>
    <dbReference type="NCBI Taxonomy" id="512763"/>
    <lineage>
        <taxon>Bacteria</taxon>
        <taxon>Pseudomonadati</taxon>
        <taxon>Bacteroidota</taxon>
        <taxon>Cytophagia</taxon>
        <taxon>Cytophagales</taxon>
        <taxon>Hymenobacteraceae</taxon>
        <taxon>Rufibacter</taxon>
    </lineage>
</organism>
<dbReference type="KEGG" id="rti:DC20_19390"/>
<sequence length="79" mass="8913">MGKTTDIDVIVQTLKEAQKNKDLLEAMISQLDKFVNNQRIVLNEIEILIANAKNGELEKKSGRGGYRGRKKKEGETPEQ</sequence>
<accession>A0A0P0CZ35</accession>
<feature type="region of interest" description="Disordered" evidence="2">
    <location>
        <begin position="58"/>
        <end position="79"/>
    </location>
</feature>
<dbReference type="EMBL" id="CP012643">
    <property type="protein sequence ID" value="ALJ00750.1"/>
    <property type="molecule type" value="Genomic_DNA"/>
</dbReference>
<gene>
    <name evidence="3" type="ORF">DC20_19390</name>
</gene>
<keyword evidence="4" id="KW-1185">Reference proteome</keyword>
<dbReference type="AlphaFoldDB" id="A0A0P0CZ35"/>